<evidence type="ECO:0000313" key="7">
    <source>
        <dbReference type="Proteomes" id="UP000539710"/>
    </source>
</evidence>
<dbReference type="InterPro" id="IPR050570">
    <property type="entry name" value="Cell_wall_metabolism_enzyme"/>
</dbReference>
<dbReference type="PANTHER" id="PTHR21666">
    <property type="entry name" value="PEPTIDASE-RELATED"/>
    <property type="match status" value="1"/>
</dbReference>
<evidence type="ECO:0000256" key="1">
    <source>
        <dbReference type="ARBA" id="ARBA00022729"/>
    </source>
</evidence>
<organism evidence="5 6">
    <name type="scientific">Marnyiella aurantia</name>
    <dbReference type="NCBI Taxonomy" id="2758037"/>
    <lineage>
        <taxon>Bacteria</taxon>
        <taxon>Pseudomonadati</taxon>
        <taxon>Bacteroidota</taxon>
        <taxon>Flavobacteriia</taxon>
        <taxon>Flavobacteriales</taxon>
        <taxon>Weeksellaceae</taxon>
        <taxon>Marnyiella</taxon>
    </lineage>
</organism>
<dbReference type="Pfam" id="PF01551">
    <property type="entry name" value="Peptidase_M23"/>
    <property type="match status" value="1"/>
</dbReference>
<reference evidence="5 6" key="1">
    <citation type="submission" date="2020-07" db="EMBL/GenBank/DDBJ databases">
        <title>Chryseobacterium sp.cx-624.</title>
        <authorList>
            <person name="Yang C."/>
        </authorList>
    </citation>
    <scope>NUCLEOTIDE SEQUENCE [LARGE SCALE GENOMIC DNA]</scope>
    <source>
        <strain evidence="5">Cx-624</strain>
        <strain evidence="6">cx-624</strain>
    </source>
</reference>
<feature type="signal peptide" evidence="2">
    <location>
        <begin position="1"/>
        <end position="19"/>
    </location>
</feature>
<accession>A0A7D7QKR9</accession>
<dbReference type="EMBL" id="CP059472">
    <property type="protein sequence ID" value="QMS98565.1"/>
    <property type="molecule type" value="Genomic_DNA"/>
</dbReference>
<keyword evidence="7" id="KW-1185">Reference proteome</keyword>
<reference evidence="7" key="2">
    <citation type="submission" date="2020-07" db="EMBL/GenBank/DDBJ databases">
        <title>Flavobacterium sp. xlx-214.</title>
        <authorList>
            <person name="Yang C."/>
        </authorList>
    </citation>
    <scope>NUCLEOTIDE SEQUENCE [LARGE SCALE GENOMIC DNA]</scope>
    <source>
        <strain evidence="7">CX-624</strain>
    </source>
</reference>
<name>A0A7D7QKR9_9FLAO</name>
<evidence type="ECO:0000313" key="5">
    <source>
        <dbReference type="EMBL" id="QMS98565.1"/>
    </source>
</evidence>
<evidence type="ECO:0000259" key="3">
    <source>
        <dbReference type="Pfam" id="PF01551"/>
    </source>
</evidence>
<dbReference type="PANTHER" id="PTHR21666:SF270">
    <property type="entry name" value="MUREIN HYDROLASE ACTIVATOR ENVC"/>
    <property type="match status" value="1"/>
</dbReference>
<dbReference type="InterPro" id="IPR011055">
    <property type="entry name" value="Dup_hybrid_motif"/>
</dbReference>
<dbReference type="EMBL" id="JACEUX010000001">
    <property type="protein sequence ID" value="MBA5246044.1"/>
    <property type="molecule type" value="Genomic_DNA"/>
</dbReference>
<dbReference type="Proteomes" id="UP000515349">
    <property type="component" value="Chromosome"/>
</dbReference>
<keyword evidence="1 2" id="KW-0732">Signal</keyword>
<feature type="domain" description="M23ase beta-sheet core" evidence="3">
    <location>
        <begin position="138"/>
        <end position="235"/>
    </location>
</feature>
<reference evidence="4" key="3">
    <citation type="submission" date="2020-07" db="EMBL/GenBank/DDBJ databases">
        <authorList>
            <person name="Yang C."/>
        </authorList>
    </citation>
    <scope>NUCLEOTIDE SEQUENCE</scope>
    <source>
        <strain evidence="4">Cx-624</strain>
    </source>
</reference>
<feature type="chain" id="PRO_5044656312" evidence="2">
    <location>
        <begin position="20"/>
        <end position="462"/>
    </location>
</feature>
<dbReference type="NCBIfam" id="TIGR04183">
    <property type="entry name" value="Por_Secre_tail"/>
    <property type="match status" value="1"/>
</dbReference>
<evidence type="ECO:0000313" key="4">
    <source>
        <dbReference type="EMBL" id="MBA5246044.1"/>
    </source>
</evidence>
<evidence type="ECO:0000256" key="2">
    <source>
        <dbReference type="SAM" id="SignalP"/>
    </source>
</evidence>
<dbReference type="SUPFAM" id="SSF51261">
    <property type="entry name" value="Duplicated hybrid motif"/>
    <property type="match status" value="1"/>
</dbReference>
<dbReference type="Proteomes" id="UP000539710">
    <property type="component" value="Unassembled WGS sequence"/>
</dbReference>
<dbReference type="RefSeq" id="WP_181886147.1">
    <property type="nucleotide sequence ID" value="NZ_CP059472.1"/>
</dbReference>
<dbReference type="AlphaFoldDB" id="A0A7D7QKR9"/>
<dbReference type="KEGG" id="cbau:H1R16_00695"/>
<gene>
    <name evidence="5" type="ORF">H1R16_00695</name>
    <name evidence="4" type="ORF">H2507_02575</name>
</gene>
<dbReference type="GO" id="GO:0004222">
    <property type="term" value="F:metalloendopeptidase activity"/>
    <property type="evidence" value="ECO:0007669"/>
    <property type="project" value="TreeGrafter"/>
</dbReference>
<dbReference type="InterPro" id="IPR026444">
    <property type="entry name" value="Secre_tail"/>
</dbReference>
<sequence length="462" mass="51437">MKTKILTLGLFAALQFAAAQTGGGEFKFESTECLSPEARASIQKMIQTNQKKLVQEGKLASKNALLAPLFIWPVKKSTNAPYNEVWSISNYVDHNSAYPNQVQDYNCGTRTYDTAGGYNHAGIDIFTWPFGWYQMDHNEAEVIAAAPGVIVAKGNGQYDRNCAFNNLTWNAVYVQHSDGSIAWYGHLKNNSLTSKSIGQSVNAGEYLGVVGSSGNSTGPHLHFEVYNSNSQLVDPYQGPCNTWTSATQSWWQVQKNYNNPKINSVSSHSGEVILNNGCGVQESTLFKSQFSTGEGVYIYTFLSDIATGSPVNIQLFRPDNSVAYNQTFNMPQFYSASYWYWNFIPATFNQTGNWKAQITAGGFTQMHTFSYGVLATAEHAPKGSHIKILNPVRNQELQIEYQGKSSQEFTMEIYSMEGKLVKSGKVFLREGVNKLTFEAPKGNYIFKISSDSFEESFKILNY</sequence>
<protein>
    <submittedName>
        <fullName evidence="5">Peptidoglycan DD-metalloendopeptidase family protein</fullName>
    </submittedName>
</protein>
<dbReference type="InterPro" id="IPR016047">
    <property type="entry name" value="M23ase_b-sheet_dom"/>
</dbReference>
<dbReference type="Gene3D" id="2.70.70.10">
    <property type="entry name" value="Glucose Permease (Domain IIA)"/>
    <property type="match status" value="1"/>
</dbReference>
<dbReference type="CDD" id="cd12797">
    <property type="entry name" value="M23_peptidase"/>
    <property type="match status" value="1"/>
</dbReference>
<proteinExistence type="predicted"/>
<evidence type="ECO:0000313" key="6">
    <source>
        <dbReference type="Proteomes" id="UP000515349"/>
    </source>
</evidence>